<evidence type="ECO:0000313" key="4">
    <source>
        <dbReference type="Proteomes" id="UP001174909"/>
    </source>
</evidence>
<dbReference type="EMBL" id="CASHTH010004423">
    <property type="protein sequence ID" value="CAI8057136.1"/>
    <property type="molecule type" value="Genomic_DNA"/>
</dbReference>
<organism evidence="3 4">
    <name type="scientific">Geodia barretti</name>
    <name type="common">Barrett's horny sponge</name>
    <dbReference type="NCBI Taxonomy" id="519541"/>
    <lineage>
        <taxon>Eukaryota</taxon>
        <taxon>Metazoa</taxon>
        <taxon>Porifera</taxon>
        <taxon>Demospongiae</taxon>
        <taxon>Heteroscleromorpha</taxon>
        <taxon>Tetractinellida</taxon>
        <taxon>Astrophorina</taxon>
        <taxon>Geodiidae</taxon>
        <taxon>Geodia</taxon>
    </lineage>
</organism>
<proteinExistence type="predicted"/>
<keyword evidence="4" id="KW-1185">Reference proteome</keyword>
<feature type="compositionally biased region" description="Pro residues" evidence="1">
    <location>
        <begin position="12"/>
        <end position="53"/>
    </location>
</feature>
<feature type="region of interest" description="Disordered" evidence="1">
    <location>
        <begin position="85"/>
        <end position="104"/>
    </location>
</feature>
<evidence type="ECO:0000313" key="3">
    <source>
        <dbReference type="EMBL" id="CAI8057136.1"/>
    </source>
</evidence>
<reference evidence="3" key="1">
    <citation type="submission" date="2023-03" db="EMBL/GenBank/DDBJ databases">
        <authorList>
            <person name="Steffen K."/>
            <person name="Cardenas P."/>
        </authorList>
    </citation>
    <scope>NUCLEOTIDE SEQUENCE</scope>
</reference>
<protein>
    <submittedName>
        <fullName evidence="3">Wiskott-Aldrich syndrome protein family member 2</fullName>
    </submittedName>
</protein>
<feature type="domain" description="WH2" evidence="2">
    <location>
        <begin position="71"/>
        <end position="88"/>
    </location>
</feature>
<gene>
    <name evidence="3" type="ORF">GBAR_LOCUS31124</name>
</gene>
<dbReference type="GO" id="GO:0003779">
    <property type="term" value="F:actin binding"/>
    <property type="evidence" value="ECO:0007669"/>
    <property type="project" value="InterPro"/>
</dbReference>
<dbReference type="Gene3D" id="6.10.280.150">
    <property type="match status" value="1"/>
</dbReference>
<feature type="compositionally biased region" description="Acidic residues" evidence="1">
    <location>
        <begin position="117"/>
        <end position="136"/>
    </location>
</feature>
<feature type="compositionally biased region" description="Basic and acidic residues" evidence="1">
    <location>
        <begin position="61"/>
        <end position="73"/>
    </location>
</feature>
<feature type="non-terminal residue" evidence="3">
    <location>
        <position position="136"/>
    </location>
</feature>
<name>A0AA35U0S8_GEOBA</name>
<accession>A0AA35U0S8</accession>
<dbReference type="Proteomes" id="UP001174909">
    <property type="component" value="Unassembled WGS sequence"/>
</dbReference>
<evidence type="ECO:0000259" key="2">
    <source>
        <dbReference type="PROSITE" id="PS51082"/>
    </source>
</evidence>
<evidence type="ECO:0000256" key="1">
    <source>
        <dbReference type="SAM" id="MobiDB-lite"/>
    </source>
</evidence>
<feature type="region of interest" description="Disordered" evidence="1">
    <location>
        <begin position="114"/>
        <end position="136"/>
    </location>
</feature>
<sequence>PSSHYSPQLNYPQPPVPPPPAPPANFPAAPPPPPVALAPQSAGPPPPPPPSMPSEPGVVGEIRKPPPEVDQRSDFLLAIEKGMHLRKVEKKDDSKPSSAYGNDVASILKRRIAFEVSDTESEDEESEEEGSDEWSD</sequence>
<feature type="region of interest" description="Disordered" evidence="1">
    <location>
        <begin position="1"/>
        <end position="74"/>
    </location>
</feature>
<dbReference type="PROSITE" id="PS51082">
    <property type="entry name" value="WH2"/>
    <property type="match status" value="1"/>
</dbReference>
<dbReference type="AlphaFoldDB" id="A0AA35U0S8"/>
<dbReference type="InterPro" id="IPR003124">
    <property type="entry name" value="WH2_dom"/>
</dbReference>
<comment type="caution">
    <text evidence="3">The sequence shown here is derived from an EMBL/GenBank/DDBJ whole genome shotgun (WGS) entry which is preliminary data.</text>
</comment>